<proteinExistence type="predicted"/>
<dbReference type="Proteomes" id="UP000077315">
    <property type="component" value="Unassembled WGS sequence"/>
</dbReference>
<dbReference type="AlphaFoldDB" id="A0A162ZU53"/>
<feature type="region of interest" description="Disordered" evidence="1">
    <location>
        <begin position="206"/>
        <end position="237"/>
    </location>
</feature>
<dbReference type="OrthoDB" id="10350596at2759"/>
<feature type="compositionally biased region" description="Basic and acidic residues" evidence="1">
    <location>
        <begin position="206"/>
        <end position="217"/>
    </location>
</feature>
<name>A0A162ZU53_PHYB8</name>
<dbReference type="InParanoid" id="A0A162ZU53"/>
<evidence type="ECO:0000313" key="3">
    <source>
        <dbReference type="Proteomes" id="UP000077315"/>
    </source>
</evidence>
<gene>
    <name evidence="2" type="ORF">PHYBLDRAFT_67135</name>
</gene>
<feature type="compositionally biased region" description="Basic and acidic residues" evidence="1">
    <location>
        <begin position="226"/>
        <end position="237"/>
    </location>
</feature>
<organism evidence="2 3">
    <name type="scientific">Phycomyces blakesleeanus (strain ATCC 8743b / DSM 1359 / FGSC 10004 / NBRC 33097 / NRRL 1555)</name>
    <dbReference type="NCBI Taxonomy" id="763407"/>
    <lineage>
        <taxon>Eukaryota</taxon>
        <taxon>Fungi</taxon>
        <taxon>Fungi incertae sedis</taxon>
        <taxon>Mucoromycota</taxon>
        <taxon>Mucoromycotina</taxon>
        <taxon>Mucoromycetes</taxon>
        <taxon>Mucorales</taxon>
        <taxon>Phycomycetaceae</taxon>
        <taxon>Phycomyces</taxon>
    </lineage>
</organism>
<feature type="region of interest" description="Disordered" evidence="1">
    <location>
        <begin position="22"/>
        <end position="68"/>
    </location>
</feature>
<protein>
    <submittedName>
        <fullName evidence="2">Uncharacterized protein</fullName>
    </submittedName>
</protein>
<dbReference type="GeneID" id="29002648"/>
<evidence type="ECO:0000313" key="2">
    <source>
        <dbReference type="EMBL" id="OAD69041.1"/>
    </source>
</evidence>
<sequence>MYPITRPRLALLFKRPGPVACTRNSSSYSSSNSNSNSNSNNSDNRNQKSRKPFITTPSRSDKLNETHVQSEQQFMPIVDIPTNEFAHNVFFSMHMPLMGLEENQRRSFMSQFFCTPEEQEANEANAEDAHGELVARHMMELEPFNPPAPPGTTTSHNCPSTTTTFTISMEELASMSSGRSSLFFLRENEEMIDYLTAMHDKLKAQEEQARAVSERMDKNRKKKKLRFFDSEKTKDEE</sequence>
<evidence type="ECO:0000256" key="1">
    <source>
        <dbReference type="SAM" id="MobiDB-lite"/>
    </source>
</evidence>
<keyword evidence="3" id="KW-1185">Reference proteome</keyword>
<feature type="compositionally biased region" description="Low complexity" evidence="1">
    <location>
        <begin position="24"/>
        <end position="44"/>
    </location>
</feature>
<accession>A0A162ZU53</accession>
<reference evidence="3" key="1">
    <citation type="submission" date="2015-06" db="EMBL/GenBank/DDBJ databases">
        <title>Expansion of signal transduction pathways in fungi by whole-genome duplication.</title>
        <authorList>
            <consortium name="DOE Joint Genome Institute"/>
            <person name="Corrochano L.M."/>
            <person name="Kuo A."/>
            <person name="Marcet-Houben M."/>
            <person name="Polaino S."/>
            <person name="Salamov A."/>
            <person name="Villalobos J.M."/>
            <person name="Alvarez M.I."/>
            <person name="Avalos J."/>
            <person name="Benito E.P."/>
            <person name="Benoit I."/>
            <person name="Burger G."/>
            <person name="Camino L.P."/>
            <person name="Canovas D."/>
            <person name="Cerda-Olmedo E."/>
            <person name="Cheng J.-F."/>
            <person name="Dominguez A."/>
            <person name="Elias M."/>
            <person name="Eslava A.P."/>
            <person name="Glaser F."/>
            <person name="Grimwood J."/>
            <person name="Gutierrez G."/>
            <person name="Heitman J."/>
            <person name="Henrissat B."/>
            <person name="Iturriaga E.A."/>
            <person name="Lang B.F."/>
            <person name="Lavin J.L."/>
            <person name="Lee S."/>
            <person name="Li W."/>
            <person name="Lindquist E."/>
            <person name="Lopez-Garcia S."/>
            <person name="Luque E.M."/>
            <person name="Marcos A.T."/>
            <person name="Martin J."/>
            <person name="McCluskey K."/>
            <person name="Medina H.R."/>
            <person name="Miralles-Duran A."/>
            <person name="Miyazaki A."/>
            <person name="Munoz-Torres E."/>
            <person name="Oguiza J.A."/>
            <person name="Ohm R."/>
            <person name="Olmedo M."/>
            <person name="Orejas M."/>
            <person name="Ortiz-Castellanos L."/>
            <person name="Pisabarro A.G."/>
            <person name="Rodriguez-Romero J."/>
            <person name="Ruiz-Herrera J."/>
            <person name="Ruiz-Vazquez R."/>
            <person name="Sanz C."/>
            <person name="Schackwitz W."/>
            <person name="Schmutz J."/>
            <person name="Shahriari M."/>
            <person name="Shelest E."/>
            <person name="Silva-Franco F."/>
            <person name="Soanes D."/>
            <person name="Syed K."/>
            <person name="Tagua V.G."/>
            <person name="Talbot N.J."/>
            <person name="Thon M."/>
            <person name="De vries R.P."/>
            <person name="Wiebenga A."/>
            <person name="Yadav J.S."/>
            <person name="Braun E.L."/>
            <person name="Baker S."/>
            <person name="Garre V."/>
            <person name="Horwitz B."/>
            <person name="Torres-Martinez S."/>
            <person name="Idnurm A."/>
            <person name="Herrera-Estrella A."/>
            <person name="Gabaldon T."/>
            <person name="Grigoriev I.V."/>
        </authorList>
    </citation>
    <scope>NUCLEOTIDE SEQUENCE [LARGE SCALE GENOMIC DNA]</scope>
    <source>
        <strain evidence="3">NRRL 1555(-)</strain>
    </source>
</reference>
<dbReference type="RefSeq" id="XP_018287081.1">
    <property type="nucleotide sequence ID" value="XM_018441742.1"/>
</dbReference>
<dbReference type="EMBL" id="KV440993">
    <property type="protein sequence ID" value="OAD69041.1"/>
    <property type="molecule type" value="Genomic_DNA"/>
</dbReference>
<dbReference type="VEuPathDB" id="FungiDB:PHYBLDRAFT_67135"/>